<name>A0A7R8VH37_TIMDO</name>
<evidence type="ECO:0000313" key="1">
    <source>
        <dbReference type="EMBL" id="CAD7196751.1"/>
    </source>
</evidence>
<accession>A0A7R8VH37</accession>
<dbReference type="EMBL" id="OA565313">
    <property type="protein sequence ID" value="CAD7196751.1"/>
    <property type="molecule type" value="Genomic_DNA"/>
</dbReference>
<gene>
    <name evidence="1" type="ORF">TDIB3V08_LOCUS3082</name>
</gene>
<proteinExistence type="predicted"/>
<sequence length="97" mass="11020">MSEETVSLLTGIDHSPVTNLCMSYDLDFRKLKHHLATASIKTRLLLLQALRWLLSVAFSCANENFHFLPLDKARQQWRVFNIVVHCSQGSPRAAITP</sequence>
<protein>
    <submittedName>
        <fullName evidence="1">Uncharacterized protein</fullName>
    </submittedName>
</protein>
<dbReference type="AlphaFoldDB" id="A0A7R8VH37"/>
<organism evidence="1">
    <name type="scientific">Timema douglasi</name>
    <name type="common">Walking stick</name>
    <dbReference type="NCBI Taxonomy" id="61478"/>
    <lineage>
        <taxon>Eukaryota</taxon>
        <taxon>Metazoa</taxon>
        <taxon>Ecdysozoa</taxon>
        <taxon>Arthropoda</taxon>
        <taxon>Hexapoda</taxon>
        <taxon>Insecta</taxon>
        <taxon>Pterygota</taxon>
        <taxon>Neoptera</taxon>
        <taxon>Polyneoptera</taxon>
        <taxon>Phasmatodea</taxon>
        <taxon>Timematodea</taxon>
        <taxon>Timematoidea</taxon>
        <taxon>Timematidae</taxon>
        <taxon>Timema</taxon>
    </lineage>
</organism>
<reference evidence="1" key="1">
    <citation type="submission" date="2020-11" db="EMBL/GenBank/DDBJ databases">
        <authorList>
            <person name="Tran Van P."/>
        </authorList>
    </citation>
    <scope>NUCLEOTIDE SEQUENCE</scope>
</reference>